<protein>
    <recommendedName>
        <fullName evidence="6">PIN domain-containing protein</fullName>
    </recommendedName>
</protein>
<dbReference type="AlphaFoldDB" id="A0A8T5D307"/>
<dbReference type="InterPro" id="IPR039018">
    <property type="entry name" value="VapC20-like"/>
</dbReference>
<comment type="caution">
    <text evidence="4">The sequence shown here is derived from an EMBL/GenBank/DDBJ whole genome shotgun (WGS) entry which is preliminary data.</text>
</comment>
<evidence type="ECO:0000313" key="1">
    <source>
        <dbReference type="EMBL" id="MBS8121154.1"/>
    </source>
</evidence>
<dbReference type="Proteomes" id="UP000679789">
    <property type="component" value="Unassembled WGS sequence"/>
</dbReference>
<dbReference type="Gene3D" id="3.40.50.1010">
    <property type="entry name" value="5'-nuclease"/>
    <property type="match status" value="1"/>
</dbReference>
<dbReference type="EMBL" id="JAERQV010000030">
    <property type="protein sequence ID" value="MBS8126165.1"/>
    <property type="molecule type" value="Genomic_DNA"/>
</dbReference>
<dbReference type="GO" id="GO:0016075">
    <property type="term" value="P:rRNA catabolic process"/>
    <property type="evidence" value="ECO:0007669"/>
    <property type="project" value="TreeGrafter"/>
</dbReference>
<dbReference type="RefSeq" id="WP_013035690.1">
    <property type="nucleotide sequence ID" value="NZ_JAERQU010000031.1"/>
</dbReference>
<dbReference type="PANTHER" id="PTHR42188:SF1">
    <property type="entry name" value="23S RRNA-SPECIFIC ENDONUCLEASE VAPC20"/>
    <property type="match status" value="1"/>
</dbReference>
<dbReference type="PANTHER" id="PTHR42188">
    <property type="entry name" value="23S RRNA-SPECIFIC ENDONUCLEASE VAPC20"/>
    <property type="match status" value="1"/>
</dbReference>
<dbReference type="EMBL" id="JAERQW010000030">
    <property type="protein sequence ID" value="MBS8130019.1"/>
    <property type="molecule type" value="Genomic_DNA"/>
</dbReference>
<dbReference type="CDD" id="cd09854">
    <property type="entry name" value="PIN_VapC-like"/>
    <property type="match status" value="1"/>
</dbReference>
<accession>A0A8T5D307</accession>
<dbReference type="EMBL" id="JAERQX010000030">
    <property type="protein sequence ID" value="MBS8133883.1"/>
    <property type="molecule type" value="Genomic_DNA"/>
</dbReference>
<proteinExistence type="predicted"/>
<dbReference type="InterPro" id="IPR029060">
    <property type="entry name" value="PIN-like_dom_sf"/>
</dbReference>
<reference evidence="4" key="1">
    <citation type="journal article" date="2021" name="Nat. Microbiol.">
        <title>Cell division in the archaeon Haloferax volcanii relies on two FtsZ proteins with distinct functions in division ring assembly and constriction.</title>
        <authorList>
            <person name="Liao Y."/>
            <person name="Ithurbide S."/>
            <person name="Evenhuis C."/>
            <person name="Loewe J."/>
            <person name="Duggin I.G."/>
        </authorList>
    </citation>
    <scope>NUCLEOTIDE SEQUENCE</scope>
    <source>
        <strain evidence="1">H98</strain>
        <strain evidence="4">ID112 - delta_ftsZ1_delta_ftsZ2</strain>
        <strain evidence="2">ID76 - delta_ftsZ1</strain>
        <strain evidence="3">ID77 - delta_ftsZ2</strain>
    </source>
</reference>
<dbReference type="Proteomes" id="UP000679371">
    <property type="component" value="Unassembled WGS sequence"/>
</dbReference>
<evidence type="ECO:0000313" key="5">
    <source>
        <dbReference type="Proteomes" id="UP000679789"/>
    </source>
</evidence>
<evidence type="ECO:0000313" key="3">
    <source>
        <dbReference type="EMBL" id="MBS8130019.1"/>
    </source>
</evidence>
<dbReference type="EMBL" id="JAERQU010000031">
    <property type="protein sequence ID" value="MBS8121154.1"/>
    <property type="molecule type" value="Genomic_DNA"/>
</dbReference>
<dbReference type="GO" id="GO:0004521">
    <property type="term" value="F:RNA endonuclease activity"/>
    <property type="evidence" value="ECO:0007669"/>
    <property type="project" value="InterPro"/>
</dbReference>
<evidence type="ECO:0000313" key="4">
    <source>
        <dbReference type="EMBL" id="MBS8133883.1"/>
    </source>
</evidence>
<evidence type="ECO:0008006" key="6">
    <source>
        <dbReference type="Google" id="ProtNLM"/>
    </source>
</evidence>
<sequence>MDISDLPYPDTSQFEHYGIDKRPSRIYIGREFLKFRYHENPSDDITVTKQNYVDEFFELVEGIELPFQKVYINQSTLTEVAVWLHRNQSELAAEKCLTEAFGESPLIIEPTTTTVFQSAIDAFVKDSDKDPNFGEYLDYATMQEAQIEHILTWDSDFCRFGEQITMLPHKMWNM</sequence>
<dbReference type="SUPFAM" id="SSF88723">
    <property type="entry name" value="PIN domain-like"/>
    <property type="match status" value="1"/>
</dbReference>
<evidence type="ECO:0000313" key="2">
    <source>
        <dbReference type="EMBL" id="MBS8126165.1"/>
    </source>
</evidence>
<dbReference type="Proteomes" id="UP000676028">
    <property type="component" value="Unassembled WGS sequence"/>
</dbReference>
<dbReference type="GeneID" id="31787514"/>
<dbReference type="Proteomes" id="UP000678484">
    <property type="component" value="Unassembled WGS sequence"/>
</dbReference>
<name>A0A8T5D307_HALVO</name>
<organism evidence="4 5">
    <name type="scientific">Haloferax volcanii</name>
    <name type="common">Halobacterium volcanii</name>
    <dbReference type="NCBI Taxonomy" id="2246"/>
    <lineage>
        <taxon>Archaea</taxon>
        <taxon>Methanobacteriati</taxon>
        <taxon>Methanobacteriota</taxon>
        <taxon>Stenosarchaea group</taxon>
        <taxon>Halobacteria</taxon>
        <taxon>Halobacteriales</taxon>
        <taxon>Haloferacaceae</taxon>
        <taxon>Haloferax</taxon>
    </lineage>
</organism>
<gene>
    <name evidence="1" type="ORF">JK351_18635</name>
    <name evidence="4" type="ORF">JK352_18530</name>
    <name evidence="3" type="ORF">JK353_18540</name>
    <name evidence="2" type="ORF">JK354_18605</name>
</gene>